<keyword evidence="1" id="KW-0812">Transmembrane</keyword>
<sequence>MSRKKRPLAPPRAWVPFGATSVLSLLVGEAIWIWEFGTLLVVGAGLALVCTAMGIDLLRKHGARPLHVTAVVIGLAIGQFRMIEICLMILAWSARV</sequence>
<dbReference type="EMBL" id="VUYU01000018">
    <property type="protein sequence ID" value="NHZ36474.1"/>
    <property type="molecule type" value="Genomic_DNA"/>
</dbReference>
<keyword evidence="1" id="KW-0472">Membrane</keyword>
<feature type="transmembrane region" description="Helical" evidence="1">
    <location>
        <begin position="12"/>
        <end position="33"/>
    </location>
</feature>
<dbReference type="Proteomes" id="UP000785613">
    <property type="component" value="Unassembled WGS sequence"/>
</dbReference>
<keyword evidence="1" id="KW-1133">Transmembrane helix</keyword>
<feature type="transmembrane region" description="Helical" evidence="1">
    <location>
        <begin position="70"/>
        <end position="94"/>
    </location>
</feature>
<evidence type="ECO:0000313" key="3">
    <source>
        <dbReference type="Proteomes" id="UP000785613"/>
    </source>
</evidence>
<organism evidence="2 3">
    <name type="scientific">Massilia rubra</name>
    <dbReference type="NCBI Taxonomy" id="2607910"/>
    <lineage>
        <taxon>Bacteria</taxon>
        <taxon>Pseudomonadati</taxon>
        <taxon>Pseudomonadota</taxon>
        <taxon>Betaproteobacteria</taxon>
        <taxon>Burkholderiales</taxon>
        <taxon>Oxalobacteraceae</taxon>
        <taxon>Telluria group</taxon>
        <taxon>Massilia</taxon>
    </lineage>
</organism>
<dbReference type="RefSeq" id="WP_167228536.1">
    <property type="nucleotide sequence ID" value="NZ_VUYU01000018.1"/>
</dbReference>
<keyword evidence="3" id="KW-1185">Reference proteome</keyword>
<evidence type="ECO:0000256" key="1">
    <source>
        <dbReference type="SAM" id="Phobius"/>
    </source>
</evidence>
<accession>A0ABX0LR57</accession>
<feature type="transmembrane region" description="Helical" evidence="1">
    <location>
        <begin position="39"/>
        <end position="58"/>
    </location>
</feature>
<comment type="caution">
    <text evidence="2">The sequence shown here is derived from an EMBL/GenBank/DDBJ whole genome shotgun (WGS) entry which is preliminary data.</text>
</comment>
<reference evidence="2 3" key="1">
    <citation type="submission" date="2019-09" db="EMBL/GenBank/DDBJ databases">
        <title>Taxonomy of Antarctic Massilia spp.: description of Massilia rubra sp. nov., Massilia aquatica sp. nov., Massilia mucilaginosa sp. nov., Massilia frigida sp. nov. isolated from streams, lakes and regoliths.</title>
        <authorList>
            <person name="Holochova P."/>
            <person name="Sedlacek I."/>
            <person name="Kralova S."/>
            <person name="Maslanova I."/>
            <person name="Busse H.-J."/>
            <person name="Stankova E."/>
            <person name="Vrbovska V."/>
            <person name="Kovarovic V."/>
            <person name="Bartak M."/>
            <person name="Svec P."/>
            <person name="Pantucek R."/>
        </authorList>
    </citation>
    <scope>NUCLEOTIDE SEQUENCE [LARGE SCALE GENOMIC DNA]</scope>
    <source>
        <strain evidence="2 3">CCM 8692</strain>
    </source>
</reference>
<evidence type="ECO:0000313" key="2">
    <source>
        <dbReference type="EMBL" id="NHZ36474.1"/>
    </source>
</evidence>
<gene>
    <name evidence="2" type="ORF">F0185_23200</name>
</gene>
<proteinExistence type="predicted"/>
<name>A0ABX0LR57_9BURK</name>
<protein>
    <recommendedName>
        <fullName evidence="4">DUF4190 domain-containing protein</fullName>
    </recommendedName>
</protein>
<evidence type="ECO:0008006" key="4">
    <source>
        <dbReference type="Google" id="ProtNLM"/>
    </source>
</evidence>